<dbReference type="EMBL" id="VSRR010019312">
    <property type="protein sequence ID" value="MPC62119.1"/>
    <property type="molecule type" value="Genomic_DNA"/>
</dbReference>
<protein>
    <submittedName>
        <fullName evidence="1">Uncharacterized protein</fullName>
    </submittedName>
</protein>
<dbReference type="AlphaFoldDB" id="A0A5B7GX66"/>
<organism evidence="1 2">
    <name type="scientific">Portunus trituberculatus</name>
    <name type="common">Swimming crab</name>
    <name type="synonym">Neptunus trituberculatus</name>
    <dbReference type="NCBI Taxonomy" id="210409"/>
    <lineage>
        <taxon>Eukaryota</taxon>
        <taxon>Metazoa</taxon>
        <taxon>Ecdysozoa</taxon>
        <taxon>Arthropoda</taxon>
        <taxon>Crustacea</taxon>
        <taxon>Multicrustacea</taxon>
        <taxon>Malacostraca</taxon>
        <taxon>Eumalacostraca</taxon>
        <taxon>Eucarida</taxon>
        <taxon>Decapoda</taxon>
        <taxon>Pleocyemata</taxon>
        <taxon>Brachyura</taxon>
        <taxon>Eubrachyura</taxon>
        <taxon>Portunoidea</taxon>
        <taxon>Portunidae</taxon>
        <taxon>Portuninae</taxon>
        <taxon>Portunus</taxon>
    </lineage>
</organism>
<proteinExistence type="predicted"/>
<evidence type="ECO:0000313" key="2">
    <source>
        <dbReference type="Proteomes" id="UP000324222"/>
    </source>
</evidence>
<reference evidence="1 2" key="1">
    <citation type="submission" date="2019-05" db="EMBL/GenBank/DDBJ databases">
        <title>Another draft genome of Portunus trituberculatus and its Hox gene families provides insights of decapod evolution.</title>
        <authorList>
            <person name="Jeong J.-H."/>
            <person name="Song I."/>
            <person name="Kim S."/>
            <person name="Choi T."/>
            <person name="Kim D."/>
            <person name="Ryu S."/>
            <person name="Kim W."/>
        </authorList>
    </citation>
    <scope>NUCLEOTIDE SEQUENCE [LARGE SCALE GENOMIC DNA]</scope>
    <source>
        <tissue evidence="1">Muscle</tissue>
    </source>
</reference>
<keyword evidence="2" id="KW-1185">Reference proteome</keyword>
<evidence type="ECO:0000313" key="1">
    <source>
        <dbReference type="EMBL" id="MPC62119.1"/>
    </source>
</evidence>
<gene>
    <name evidence="1" type="ORF">E2C01_056202</name>
</gene>
<accession>A0A5B7GX66</accession>
<comment type="caution">
    <text evidence="1">The sequence shown here is derived from an EMBL/GenBank/DDBJ whole genome shotgun (WGS) entry which is preliminary data.</text>
</comment>
<name>A0A5B7GX66_PORTR</name>
<dbReference type="Proteomes" id="UP000324222">
    <property type="component" value="Unassembled WGS sequence"/>
</dbReference>
<sequence length="80" mass="9536">MLLNSFLAYKNQQKYKGDFMTYIIQVSKELVSHHSASARAMFKKEKEEKIHRPRKKVPKADLIHAWVCFQPKKQKKCRIC</sequence>